<accession>A0AAQ3SQ32</accession>
<reference evidence="1 2" key="1">
    <citation type="submission" date="2024-02" db="EMBL/GenBank/DDBJ databases">
        <title>High-quality chromosome-scale genome assembly of Pensacola bahiagrass (Paspalum notatum Flugge var. saurae).</title>
        <authorList>
            <person name="Vega J.M."/>
            <person name="Podio M."/>
            <person name="Orjuela J."/>
            <person name="Siena L.A."/>
            <person name="Pessino S.C."/>
            <person name="Combes M.C."/>
            <person name="Mariac C."/>
            <person name="Albertini E."/>
            <person name="Pupilli F."/>
            <person name="Ortiz J.P.A."/>
            <person name="Leblanc O."/>
        </authorList>
    </citation>
    <scope>NUCLEOTIDE SEQUENCE [LARGE SCALE GENOMIC DNA]</scope>
    <source>
        <strain evidence="1">R1</strain>
        <tissue evidence="1">Leaf</tissue>
    </source>
</reference>
<proteinExistence type="predicted"/>
<dbReference type="Proteomes" id="UP001341281">
    <property type="component" value="Chromosome 02"/>
</dbReference>
<keyword evidence="2" id="KW-1185">Reference proteome</keyword>
<protein>
    <submittedName>
        <fullName evidence="1">Uncharacterized protein</fullName>
    </submittedName>
</protein>
<evidence type="ECO:0000313" key="1">
    <source>
        <dbReference type="EMBL" id="WVZ58728.1"/>
    </source>
</evidence>
<evidence type="ECO:0000313" key="2">
    <source>
        <dbReference type="Proteomes" id="UP001341281"/>
    </source>
</evidence>
<gene>
    <name evidence="1" type="ORF">U9M48_008968</name>
</gene>
<dbReference type="EMBL" id="CP144746">
    <property type="protein sequence ID" value="WVZ58728.1"/>
    <property type="molecule type" value="Genomic_DNA"/>
</dbReference>
<sequence>MSPSGSRRRYALGHRSNISPQAVPLGDISVRGLRQHGRSGKCGSISMSVIAGGDVIASSHLCVGLGTWLVAWCLHRSTSTGETFNCKLIKAIVGQLIMYMTKASSVFMIERKRRIRQLEKYPASDILVFPIVNAYLFSENPDERPLADDNKSYYFHCLRFIDKDKVIEI</sequence>
<dbReference type="AlphaFoldDB" id="A0AAQ3SQ32"/>
<name>A0AAQ3SQ32_PASNO</name>
<organism evidence="1 2">
    <name type="scientific">Paspalum notatum var. saurae</name>
    <dbReference type="NCBI Taxonomy" id="547442"/>
    <lineage>
        <taxon>Eukaryota</taxon>
        <taxon>Viridiplantae</taxon>
        <taxon>Streptophyta</taxon>
        <taxon>Embryophyta</taxon>
        <taxon>Tracheophyta</taxon>
        <taxon>Spermatophyta</taxon>
        <taxon>Magnoliopsida</taxon>
        <taxon>Liliopsida</taxon>
        <taxon>Poales</taxon>
        <taxon>Poaceae</taxon>
        <taxon>PACMAD clade</taxon>
        <taxon>Panicoideae</taxon>
        <taxon>Andropogonodae</taxon>
        <taxon>Paspaleae</taxon>
        <taxon>Paspalinae</taxon>
        <taxon>Paspalum</taxon>
    </lineage>
</organism>